<feature type="transmembrane region" description="Helical" evidence="7">
    <location>
        <begin position="97"/>
        <end position="118"/>
    </location>
</feature>
<evidence type="ECO:0000256" key="5">
    <source>
        <dbReference type="ARBA" id="ARBA00023136"/>
    </source>
</evidence>
<feature type="transmembrane region" description="Helical" evidence="7">
    <location>
        <begin position="384"/>
        <end position="402"/>
    </location>
</feature>
<comment type="subcellular location">
    <subcellularLocation>
        <location evidence="1">Cell membrane</location>
        <topology evidence="1">Multi-pass membrane protein</topology>
    </subcellularLocation>
</comment>
<dbReference type="Pfam" id="PF07690">
    <property type="entry name" value="MFS_1"/>
    <property type="match status" value="1"/>
</dbReference>
<evidence type="ECO:0000256" key="4">
    <source>
        <dbReference type="ARBA" id="ARBA00022989"/>
    </source>
</evidence>
<gene>
    <name evidence="9" type="ORF">NYR52_08455</name>
</gene>
<evidence type="ECO:0000313" key="10">
    <source>
        <dbReference type="Proteomes" id="UP001058650"/>
    </source>
</evidence>
<dbReference type="PROSITE" id="PS00216">
    <property type="entry name" value="SUGAR_TRANSPORT_1"/>
    <property type="match status" value="1"/>
</dbReference>
<evidence type="ECO:0000256" key="1">
    <source>
        <dbReference type="ARBA" id="ARBA00004651"/>
    </source>
</evidence>
<keyword evidence="5 7" id="KW-0472">Membrane</keyword>
<feature type="transmembrane region" description="Helical" evidence="7">
    <location>
        <begin position="130"/>
        <end position="152"/>
    </location>
</feature>
<dbReference type="Gene3D" id="1.20.1250.20">
    <property type="entry name" value="MFS general substrate transporter like domains"/>
    <property type="match status" value="1"/>
</dbReference>
<feature type="transmembrane region" description="Helical" evidence="7">
    <location>
        <begin position="253"/>
        <end position="276"/>
    </location>
</feature>
<evidence type="ECO:0000256" key="6">
    <source>
        <dbReference type="ARBA" id="ARBA00044273"/>
    </source>
</evidence>
<dbReference type="PANTHER" id="PTHR23501:SF191">
    <property type="entry name" value="VACUOLAR BASIC AMINO ACID TRANSPORTER 4"/>
    <property type="match status" value="1"/>
</dbReference>
<evidence type="ECO:0000256" key="2">
    <source>
        <dbReference type="ARBA" id="ARBA00022448"/>
    </source>
</evidence>
<feature type="transmembrane region" description="Helical" evidence="7">
    <location>
        <begin position="341"/>
        <end position="364"/>
    </location>
</feature>
<keyword evidence="10" id="KW-1185">Reference proteome</keyword>
<accession>A0ABY5U1W2</accession>
<dbReference type="Proteomes" id="UP001058650">
    <property type="component" value="Chromosome"/>
</dbReference>
<dbReference type="PROSITE" id="PS50850">
    <property type="entry name" value="MFS"/>
    <property type="match status" value="1"/>
</dbReference>
<dbReference type="PRINTS" id="PR01036">
    <property type="entry name" value="TCRTETB"/>
</dbReference>
<keyword evidence="3 7" id="KW-0812">Transmembrane</keyword>
<dbReference type="InterPro" id="IPR020846">
    <property type="entry name" value="MFS_dom"/>
</dbReference>
<evidence type="ECO:0000256" key="3">
    <source>
        <dbReference type="ARBA" id="ARBA00022692"/>
    </source>
</evidence>
<feature type="transmembrane region" description="Helical" evidence="7">
    <location>
        <begin position="190"/>
        <end position="210"/>
    </location>
</feature>
<protein>
    <recommendedName>
        <fullName evidence="6">MFS-type drug efflux transporter P55</fullName>
    </recommendedName>
</protein>
<proteinExistence type="predicted"/>
<feature type="transmembrane region" description="Helical" evidence="7">
    <location>
        <begin position="282"/>
        <end position="305"/>
    </location>
</feature>
<keyword evidence="4 7" id="KW-1133">Transmembrane helix</keyword>
<evidence type="ECO:0000256" key="7">
    <source>
        <dbReference type="SAM" id="Phobius"/>
    </source>
</evidence>
<reference evidence="9" key="1">
    <citation type="submission" date="2022-08" db="EMBL/GenBank/DDBJ databases">
        <title>The complete genome sequence of the thermophilic bacterium Laceyella sacchari FBKL4.010 reveals the basis for tetramethylpyrazine biosynthesis in Moutai-flavor Daqu.</title>
        <authorList>
            <person name="Li D."/>
            <person name="Huang W."/>
            <person name="Wang C."/>
            <person name="Qiu S."/>
        </authorList>
    </citation>
    <scope>NUCLEOTIDE SEQUENCE</scope>
    <source>
        <strain evidence="9">FBKL4.014</strain>
    </source>
</reference>
<feature type="domain" description="Major facilitator superfamily (MFS) profile" evidence="8">
    <location>
        <begin position="7"/>
        <end position="437"/>
    </location>
</feature>
<dbReference type="RefSeq" id="WP_259435448.1">
    <property type="nucleotide sequence ID" value="NZ_CP103866.1"/>
</dbReference>
<feature type="transmembrane region" description="Helical" evidence="7">
    <location>
        <begin position="158"/>
        <end position="178"/>
    </location>
</feature>
<feature type="transmembrane region" description="Helical" evidence="7">
    <location>
        <begin position="72"/>
        <end position="91"/>
    </location>
</feature>
<feature type="transmembrane region" description="Helical" evidence="7">
    <location>
        <begin position="414"/>
        <end position="433"/>
    </location>
</feature>
<feature type="transmembrane region" description="Helical" evidence="7">
    <location>
        <begin position="42"/>
        <end position="60"/>
    </location>
</feature>
<dbReference type="EMBL" id="CP103866">
    <property type="protein sequence ID" value="UWE02237.1"/>
    <property type="molecule type" value="Genomic_DNA"/>
</dbReference>
<dbReference type="InterPro" id="IPR036259">
    <property type="entry name" value="MFS_trans_sf"/>
</dbReference>
<name>A0ABY5U1W2_LACSH</name>
<dbReference type="InterPro" id="IPR011701">
    <property type="entry name" value="MFS"/>
</dbReference>
<feature type="transmembrane region" description="Helical" evidence="7">
    <location>
        <begin position="216"/>
        <end position="232"/>
    </location>
</feature>
<dbReference type="PANTHER" id="PTHR23501">
    <property type="entry name" value="MAJOR FACILITATOR SUPERFAMILY"/>
    <property type="match status" value="1"/>
</dbReference>
<dbReference type="InterPro" id="IPR005829">
    <property type="entry name" value="Sugar_transporter_CS"/>
</dbReference>
<feature type="transmembrane region" description="Helical" evidence="7">
    <location>
        <begin position="317"/>
        <end position="335"/>
    </location>
</feature>
<dbReference type="SUPFAM" id="SSF103473">
    <property type="entry name" value="MFS general substrate transporter"/>
    <property type="match status" value="1"/>
</dbReference>
<sequence length="443" mass="48450">MNSRLPVLVSMVLSMLVAAMDSTIMNTTMPVIAKSLGGFDLYAWVFAAYMIATTVLAPVAGRLSDLFGRKRVFALGIFLFLIGSTLCGVAQSMVQLVVFRGVQGIGAGFMIPFPAIITGDLFSVEQRGKIQALGTGMWGLSAIMAPMLGSFFVEYLTWRWIFFINIPICILALLTLLPYQEKYTAKPARVDYVGALLFSAGVTLLLMVTVVDEYRFLYGLLGALFILGFYLFETKQASPLVPFSMFDDKNIRWMNIHGFFGWAALFGTASFIPLFLQKMAHLSILMSGVALLGSAVGWMSAAVPAGKWILKYGYRPLFIIGSLSLTVSGVLLVLLQAEHGFWYAFFVMVVQGFAFGLLSTTGVIGAQQLVQAHQKGVSTSFLMFTRNIGTAVGVTIMGMFLTEATDFMSGIHRMFLYGLIGSIIALISAFFISDGNRERALIR</sequence>
<dbReference type="Gene3D" id="1.20.1720.10">
    <property type="entry name" value="Multidrug resistance protein D"/>
    <property type="match status" value="1"/>
</dbReference>
<evidence type="ECO:0000313" key="9">
    <source>
        <dbReference type="EMBL" id="UWE02237.1"/>
    </source>
</evidence>
<keyword evidence="2" id="KW-0813">Transport</keyword>
<organism evidence="9 10">
    <name type="scientific">Laceyella sacchari</name>
    <name type="common">Thermoactinomyces thalpophilus</name>
    <dbReference type="NCBI Taxonomy" id="37482"/>
    <lineage>
        <taxon>Bacteria</taxon>
        <taxon>Bacillati</taxon>
        <taxon>Bacillota</taxon>
        <taxon>Bacilli</taxon>
        <taxon>Bacillales</taxon>
        <taxon>Thermoactinomycetaceae</taxon>
        <taxon>Laceyella</taxon>
    </lineage>
</organism>
<evidence type="ECO:0000259" key="8">
    <source>
        <dbReference type="PROSITE" id="PS50850"/>
    </source>
</evidence>